<feature type="transmembrane region" description="Helical" evidence="10">
    <location>
        <begin position="377"/>
        <end position="398"/>
    </location>
</feature>
<keyword evidence="7" id="KW-0067">ATP-binding</keyword>
<gene>
    <name evidence="12" type="ORF">OG367_26760</name>
</gene>
<keyword evidence="6 12" id="KW-0418">Kinase</keyword>
<dbReference type="Pfam" id="PF07730">
    <property type="entry name" value="HisKA_3"/>
    <property type="match status" value="1"/>
</dbReference>
<keyword evidence="3" id="KW-0597">Phosphoprotein</keyword>
<dbReference type="Gene3D" id="1.20.5.1930">
    <property type="match status" value="1"/>
</dbReference>
<evidence type="ECO:0000256" key="9">
    <source>
        <dbReference type="SAM" id="MobiDB-lite"/>
    </source>
</evidence>
<proteinExistence type="predicted"/>
<name>A0ABZ1ZU15_STRAQ</name>
<keyword evidence="10" id="KW-0812">Transmembrane</keyword>
<reference evidence="12" key="1">
    <citation type="submission" date="2022-10" db="EMBL/GenBank/DDBJ databases">
        <title>The complete genomes of actinobacterial strains from the NBC collection.</title>
        <authorList>
            <person name="Joergensen T.S."/>
            <person name="Alvarez Arevalo M."/>
            <person name="Sterndorff E.B."/>
            <person name="Faurdal D."/>
            <person name="Vuksanovic O."/>
            <person name="Mourched A.-S."/>
            <person name="Charusanti P."/>
            <person name="Shaw S."/>
            <person name="Blin K."/>
            <person name="Weber T."/>
        </authorList>
    </citation>
    <scope>NUCLEOTIDE SEQUENCE</scope>
    <source>
        <strain evidence="12">NBC_01436</strain>
    </source>
</reference>
<dbReference type="RefSeq" id="WP_329360429.1">
    <property type="nucleotide sequence ID" value="NZ_CP109490.1"/>
</dbReference>
<keyword evidence="10" id="KW-1133">Transmembrane helix</keyword>
<keyword evidence="4" id="KW-0808">Transferase</keyword>
<keyword evidence="8" id="KW-0902">Two-component regulatory system</keyword>
<feature type="region of interest" description="Disordered" evidence="9">
    <location>
        <begin position="346"/>
        <end position="366"/>
    </location>
</feature>
<evidence type="ECO:0000256" key="2">
    <source>
        <dbReference type="ARBA" id="ARBA00012438"/>
    </source>
</evidence>
<protein>
    <recommendedName>
        <fullName evidence="2">histidine kinase</fullName>
        <ecNumber evidence="2">2.7.13.3</ecNumber>
    </recommendedName>
</protein>
<evidence type="ECO:0000256" key="10">
    <source>
        <dbReference type="SAM" id="Phobius"/>
    </source>
</evidence>
<feature type="region of interest" description="Disordered" evidence="9">
    <location>
        <begin position="272"/>
        <end position="313"/>
    </location>
</feature>
<evidence type="ECO:0000256" key="3">
    <source>
        <dbReference type="ARBA" id="ARBA00022553"/>
    </source>
</evidence>
<evidence type="ECO:0000256" key="4">
    <source>
        <dbReference type="ARBA" id="ARBA00022679"/>
    </source>
</evidence>
<keyword evidence="13" id="KW-1185">Reference proteome</keyword>
<dbReference type="PANTHER" id="PTHR24421">
    <property type="entry name" value="NITRATE/NITRITE SENSOR PROTEIN NARX-RELATED"/>
    <property type="match status" value="1"/>
</dbReference>
<feature type="compositionally biased region" description="Low complexity" evidence="9">
    <location>
        <begin position="272"/>
        <end position="281"/>
    </location>
</feature>
<evidence type="ECO:0000256" key="5">
    <source>
        <dbReference type="ARBA" id="ARBA00022741"/>
    </source>
</evidence>
<comment type="catalytic activity">
    <reaction evidence="1">
        <text>ATP + protein L-histidine = ADP + protein N-phospho-L-histidine.</text>
        <dbReference type="EC" id="2.7.13.3"/>
    </reaction>
</comment>
<keyword evidence="10" id="KW-0472">Membrane</keyword>
<accession>A0ABZ1ZU15</accession>
<evidence type="ECO:0000313" key="12">
    <source>
        <dbReference type="EMBL" id="WUX42252.1"/>
    </source>
</evidence>
<feature type="transmembrane region" description="Helical" evidence="10">
    <location>
        <begin position="38"/>
        <end position="56"/>
    </location>
</feature>
<dbReference type="EC" id="2.7.13.3" evidence="2"/>
<dbReference type="PANTHER" id="PTHR24421:SF10">
    <property type="entry name" value="NITRATE_NITRITE SENSOR PROTEIN NARQ"/>
    <property type="match status" value="1"/>
</dbReference>
<feature type="domain" description="Signal transduction histidine kinase subgroup 3 dimerisation and phosphoacceptor" evidence="11">
    <location>
        <begin position="116"/>
        <end position="180"/>
    </location>
</feature>
<evidence type="ECO:0000313" key="13">
    <source>
        <dbReference type="Proteomes" id="UP001431926"/>
    </source>
</evidence>
<evidence type="ECO:0000256" key="1">
    <source>
        <dbReference type="ARBA" id="ARBA00000085"/>
    </source>
</evidence>
<keyword evidence="5" id="KW-0547">Nucleotide-binding</keyword>
<feature type="transmembrane region" description="Helical" evidence="10">
    <location>
        <begin position="62"/>
        <end position="80"/>
    </location>
</feature>
<dbReference type="Proteomes" id="UP001431926">
    <property type="component" value="Chromosome"/>
</dbReference>
<evidence type="ECO:0000256" key="7">
    <source>
        <dbReference type="ARBA" id="ARBA00022840"/>
    </source>
</evidence>
<organism evidence="12 13">
    <name type="scientific">Streptomyces anulatus</name>
    <name type="common">Streptomyces chrysomallus</name>
    <dbReference type="NCBI Taxonomy" id="1892"/>
    <lineage>
        <taxon>Bacteria</taxon>
        <taxon>Bacillati</taxon>
        <taxon>Actinomycetota</taxon>
        <taxon>Actinomycetes</taxon>
        <taxon>Kitasatosporales</taxon>
        <taxon>Streptomycetaceae</taxon>
        <taxon>Streptomyces</taxon>
    </lineage>
</organism>
<dbReference type="InterPro" id="IPR036890">
    <property type="entry name" value="HATPase_C_sf"/>
</dbReference>
<dbReference type="EMBL" id="CP109491">
    <property type="protein sequence ID" value="WUX42252.1"/>
    <property type="molecule type" value="Genomic_DNA"/>
</dbReference>
<evidence type="ECO:0000256" key="8">
    <source>
        <dbReference type="ARBA" id="ARBA00023012"/>
    </source>
</evidence>
<evidence type="ECO:0000259" key="11">
    <source>
        <dbReference type="Pfam" id="PF07730"/>
    </source>
</evidence>
<dbReference type="GO" id="GO:0016301">
    <property type="term" value="F:kinase activity"/>
    <property type="evidence" value="ECO:0007669"/>
    <property type="project" value="UniProtKB-KW"/>
</dbReference>
<dbReference type="InterPro" id="IPR011712">
    <property type="entry name" value="Sig_transdc_His_kin_sub3_dim/P"/>
</dbReference>
<dbReference type="CDD" id="cd16917">
    <property type="entry name" value="HATPase_UhpB-NarQ-NarX-like"/>
    <property type="match status" value="1"/>
</dbReference>
<dbReference type="InterPro" id="IPR050482">
    <property type="entry name" value="Sensor_HK_TwoCompSys"/>
</dbReference>
<feature type="transmembrane region" description="Helical" evidence="10">
    <location>
        <begin position="6"/>
        <end position="26"/>
    </location>
</feature>
<evidence type="ECO:0000256" key="6">
    <source>
        <dbReference type="ARBA" id="ARBA00022777"/>
    </source>
</evidence>
<dbReference type="SUPFAM" id="SSF55874">
    <property type="entry name" value="ATPase domain of HSP90 chaperone/DNA topoisomerase II/histidine kinase"/>
    <property type="match status" value="1"/>
</dbReference>
<feature type="compositionally biased region" description="Gly residues" evidence="9">
    <location>
        <begin position="282"/>
        <end position="313"/>
    </location>
</feature>
<dbReference type="Gene3D" id="3.30.565.10">
    <property type="entry name" value="Histidine kinase-like ATPase, C-terminal domain"/>
    <property type="match status" value="1"/>
</dbReference>
<sequence>MPAAAAFGALSLVGWWWGLPTAIAAFAAGRGPGRGRTLVLVLAGALVAGAVAVAVVPSLLALGTQFVAVIVLAVLVPWFVGRFSRQYRELVRAGWERAEQLERERQLIAEQARLLERARIARDMHDVLGHDLSLIALSAGALKLAPGLDERHRQAAQDIRGRAGAAVERLGEVIGVLREESEDPPQAPGGSDIPRLVGDAAASGLAVDLTVTGEAADLPPAVERAAHRVVQEGLTNAAKHAPGESVNVELSHTATETRVVVRNGVPAAWAGTQTGTQAGLSAGPGGRGLAGPGGRGSVGPGGKGPAGPGGRGLIGLDERVRLVGGTLDHGPGDGGFTVAARLPHHAPAQPAPRPVGGGVGPTPSPYRRARRRVRRTLLTALAAPLAAGAVLLAGVGMWETVAASRSVLDPRDYARLRVGQDRSDIRKVLPDRQSVERPAGAGPEERGVTCEFYAMTADRFDDRSGDAYRLCFRDGRLVSRDALTP</sequence>